<keyword evidence="2" id="KW-1185">Reference proteome</keyword>
<accession>A0A9P6Q012</accession>
<gene>
    <name evidence="1" type="ORF">DFQ27_004998</name>
</gene>
<organism evidence="1 2">
    <name type="scientific">Actinomortierella ambigua</name>
    <dbReference type="NCBI Taxonomy" id="1343610"/>
    <lineage>
        <taxon>Eukaryota</taxon>
        <taxon>Fungi</taxon>
        <taxon>Fungi incertae sedis</taxon>
        <taxon>Mucoromycota</taxon>
        <taxon>Mortierellomycotina</taxon>
        <taxon>Mortierellomycetes</taxon>
        <taxon>Mortierellales</taxon>
        <taxon>Mortierellaceae</taxon>
        <taxon>Actinomortierella</taxon>
    </lineage>
</organism>
<protein>
    <submittedName>
        <fullName evidence="1">Uncharacterized protein</fullName>
    </submittedName>
</protein>
<dbReference type="Proteomes" id="UP000807716">
    <property type="component" value="Unassembled WGS sequence"/>
</dbReference>
<comment type="caution">
    <text evidence="1">The sequence shown here is derived from an EMBL/GenBank/DDBJ whole genome shotgun (WGS) entry which is preliminary data.</text>
</comment>
<evidence type="ECO:0000313" key="1">
    <source>
        <dbReference type="EMBL" id="KAG0257712.1"/>
    </source>
</evidence>
<proteinExistence type="predicted"/>
<name>A0A9P6Q012_9FUNG</name>
<sequence>MFFVSLATEHPVISYKGAKSIKKGSRRGWRSLDLCSPSFMPVGDHSKAPALRCVGEGLIPCDDTVLPIGSVKLPRQDQRVHSHNQSPPTLRVVVIMGLV</sequence>
<evidence type="ECO:0000313" key="2">
    <source>
        <dbReference type="Proteomes" id="UP000807716"/>
    </source>
</evidence>
<dbReference type="EMBL" id="JAAAJB010000350">
    <property type="protein sequence ID" value="KAG0257712.1"/>
    <property type="molecule type" value="Genomic_DNA"/>
</dbReference>
<dbReference type="AlphaFoldDB" id="A0A9P6Q012"/>
<reference evidence="1" key="1">
    <citation type="journal article" date="2020" name="Fungal Divers.">
        <title>Resolving the Mortierellaceae phylogeny through synthesis of multi-gene phylogenetics and phylogenomics.</title>
        <authorList>
            <person name="Vandepol N."/>
            <person name="Liber J."/>
            <person name="Desiro A."/>
            <person name="Na H."/>
            <person name="Kennedy M."/>
            <person name="Barry K."/>
            <person name="Grigoriev I.V."/>
            <person name="Miller A.N."/>
            <person name="O'Donnell K."/>
            <person name="Stajich J.E."/>
            <person name="Bonito G."/>
        </authorList>
    </citation>
    <scope>NUCLEOTIDE SEQUENCE</scope>
    <source>
        <strain evidence="1">BC1065</strain>
    </source>
</reference>